<keyword evidence="1" id="KW-1133">Transmembrane helix</keyword>
<keyword evidence="1" id="KW-0472">Membrane</keyword>
<protein>
    <submittedName>
        <fullName evidence="2">Uncharacterized protein</fullName>
    </submittedName>
</protein>
<reference evidence="2" key="2">
    <citation type="submission" date="2023-06" db="EMBL/GenBank/DDBJ databases">
        <authorList>
            <consortium name="Lawrence Berkeley National Laboratory"/>
            <person name="Haridas S."/>
            <person name="Hensen N."/>
            <person name="Bonometti L."/>
            <person name="Westerberg I."/>
            <person name="Brannstrom I.O."/>
            <person name="Guillou S."/>
            <person name="Cros-Aarteil S."/>
            <person name="Calhoun S."/>
            <person name="Kuo A."/>
            <person name="Mondo S."/>
            <person name="Pangilinan J."/>
            <person name="Riley R."/>
            <person name="Labutti K."/>
            <person name="Andreopoulos B."/>
            <person name="Lipzen A."/>
            <person name="Chen C."/>
            <person name="Yanf M."/>
            <person name="Daum C."/>
            <person name="Ng V."/>
            <person name="Clum A."/>
            <person name="Steindorff A."/>
            <person name="Ohm R."/>
            <person name="Martin F."/>
            <person name="Silar P."/>
            <person name="Natvig D."/>
            <person name="Lalanne C."/>
            <person name="Gautier V."/>
            <person name="Ament-Velasquez S.L."/>
            <person name="Kruys A."/>
            <person name="Hutchinson M.I."/>
            <person name="Powell A.J."/>
            <person name="Barry K."/>
            <person name="Miller A.N."/>
            <person name="Grigoriev I.V."/>
            <person name="Debuchy R."/>
            <person name="Gladieux P."/>
            <person name="Thoren M.H."/>
            <person name="Johannesson H."/>
        </authorList>
    </citation>
    <scope>NUCLEOTIDE SEQUENCE</scope>
    <source>
        <strain evidence="2">SMH4131-1</strain>
    </source>
</reference>
<gene>
    <name evidence="2" type="ORF">B0T19DRAFT_297764</name>
</gene>
<sequence>MERGSAVGLGGGRRCVQDSNAAVLPNCHGYCARSVVMMQVAYNLVHISRSRLEDRMPITSRHVDLHGRISPGGLQTASHTPSLVPSQATPLHGIGQASLTSPMTMCHVIKTRLPFPSFGISVCPFFLHSLHIIFLNYRYSPNSWTSTTW</sequence>
<organism evidence="2 3">
    <name type="scientific">Cercophora scortea</name>
    <dbReference type="NCBI Taxonomy" id="314031"/>
    <lineage>
        <taxon>Eukaryota</taxon>
        <taxon>Fungi</taxon>
        <taxon>Dikarya</taxon>
        <taxon>Ascomycota</taxon>
        <taxon>Pezizomycotina</taxon>
        <taxon>Sordariomycetes</taxon>
        <taxon>Sordariomycetidae</taxon>
        <taxon>Sordariales</taxon>
        <taxon>Lasiosphaeriaceae</taxon>
        <taxon>Cercophora</taxon>
    </lineage>
</organism>
<evidence type="ECO:0000256" key="1">
    <source>
        <dbReference type="SAM" id="Phobius"/>
    </source>
</evidence>
<name>A0AAE0I587_9PEZI</name>
<proteinExistence type="predicted"/>
<reference evidence="2" key="1">
    <citation type="journal article" date="2023" name="Mol. Phylogenet. Evol.">
        <title>Genome-scale phylogeny and comparative genomics of the fungal order Sordariales.</title>
        <authorList>
            <person name="Hensen N."/>
            <person name="Bonometti L."/>
            <person name="Westerberg I."/>
            <person name="Brannstrom I.O."/>
            <person name="Guillou S."/>
            <person name="Cros-Aarteil S."/>
            <person name="Calhoun S."/>
            <person name="Haridas S."/>
            <person name="Kuo A."/>
            <person name="Mondo S."/>
            <person name="Pangilinan J."/>
            <person name="Riley R."/>
            <person name="LaButti K."/>
            <person name="Andreopoulos B."/>
            <person name="Lipzen A."/>
            <person name="Chen C."/>
            <person name="Yan M."/>
            <person name="Daum C."/>
            <person name="Ng V."/>
            <person name="Clum A."/>
            <person name="Steindorff A."/>
            <person name="Ohm R.A."/>
            <person name="Martin F."/>
            <person name="Silar P."/>
            <person name="Natvig D.O."/>
            <person name="Lalanne C."/>
            <person name="Gautier V."/>
            <person name="Ament-Velasquez S.L."/>
            <person name="Kruys A."/>
            <person name="Hutchinson M.I."/>
            <person name="Powell A.J."/>
            <person name="Barry K."/>
            <person name="Miller A.N."/>
            <person name="Grigoriev I.V."/>
            <person name="Debuchy R."/>
            <person name="Gladieux P."/>
            <person name="Hiltunen Thoren M."/>
            <person name="Johannesson H."/>
        </authorList>
    </citation>
    <scope>NUCLEOTIDE SEQUENCE</scope>
    <source>
        <strain evidence="2">SMH4131-1</strain>
    </source>
</reference>
<accession>A0AAE0I587</accession>
<dbReference type="Proteomes" id="UP001286456">
    <property type="component" value="Unassembled WGS sequence"/>
</dbReference>
<evidence type="ECO:0000313" key="3">
    <source>
        <dbReference type="Proteomes" id="UP001286456"/>
    </source>
</evidence>
<keyword evidence="3" id="KW-1185">Reference proteome</keyword>
<dbReference type="AlphaFoldDB" id="A0AAE0I587"/>
<feature type="transmembrane region" description="Helical" evidence="1">
    <location>
        <begin position="113"/>
        <end position="134"/>
    </location>
</feature>
<evidence type="ECO:0000313" key="2">
    <source>
        <dbReference type="EMBL" id="KAK3317796.1"/>
    </source>
</evidence>
<comment type="caution">
    <text evidence="2">The sequence shown here is derived from an EMBL/GenBank/DDBJ whole genome shotgun (WGS) entry which is preliminary data.</text>
</comment>
<keyword evidence="1" id="KW-0812">Transmembrane</keyword>
<dbReference type="EMBL" id="JAUEPO010000007">
    <property type="protein sequence ID" value="KAK3317796.1"/>
    <property type="molecule type" value="Genomic_DNA"/>
</dbReference>